<evidence type="ECO:0000259" key="6">
    <source>
        <dbReference type="Pfam" id="PF00155"/>
    </source>
</evidence>
<dbReference type="Gene3D" id="3.40.640.10">
    <property type="entry name" value="Type I PLP-dependent aspartate aminotransferase-like (Major domain)"/>
    <property type="match status" value="1"/>
</dbReference>
<evidence type="ECO:0000256" key="2">
    <source>
        <dbReference type="ARBA" id="ARBA00012224"/>
    </source>
</evidence>
<dbReference type="PANTHER" id="PTHR43525">
    <property type="entry name" value="PROTEIN MALY"/>
    <property type="match status" value="1"/>
</dbReference>
<evidence type="ECO:0000256" key="4">
    <source>
        <dbReference type="ARBA" id="ARBA00023239"/>
    </source>
</evidence>
<protein>
    <recommendedName>
        <fullName evidence="2">cysteine-S-conjugate beta-lyase</fullName>
        <ecNumber evidence="2">4.4.1.13</ecNumber>
    </recommendedName>
</protein>
<comment type="similarity">
    <text evidence="5">Belongs to the class-II pyridoxal-phosphate-dependent aminotransferase family. MalY/PatB cystathionine beta-lyase subfamily.</text>
</comment>
<feature type="domain" description="Aminotransferase class I/classII large" evidence="6">
    <location>
        <begin position="46"/>
        <end position="389"/>
    </location>
</feature>
<dbReference type="RefSeq" id="WP_328588630.1">
    <property type="nucleotide sequence ID" value="NZ_OBQC01000009.1"/>
</dbReference>
<gene>
    <name evidence="7" type="ORF">SAMN05877842_109141</name>
</gene>
<dbReference type="InterPro" id="IPR015421">
    <property type="entry name" value="PyrdxlP-dep_Trfase_major"/>
</dbReference>
<evidence type="ECO:0000256" key="1">
    <source>
        <dbReference type="ARBA" id="ARBA00001933"/>
    </source>
</evidence>
<dbReference type="Pfam" id="PF00155">
    <property type="entry name" value="Aminotran_1_2"/>
    <property type="match status" value="1"/>
</dbReference>
<keyword evidence="8" id="KW-1185">Reference proteome</keyword>
<dbReference type="InterPro" id="IPR027619">
    <property type="entry name" value="C-S_lyase_PatB-like"/>
</dbReference>
<reference evidence="8" key="1">
    <citation type="submission" date="2017-08" db="EMBL/GenBank/DDBJ databases">
        <authorList>
            <person name="Varghese N."/>
            <person name="Submissions S."/>
        </authorList>
    </citation>
    <scope>NUCLEOTIDE SEQUENCE [LARGE SCALE GENOMIC DNA]</scope>
    <source>
        <strain evidence="8">JC23</strain>
    </source>
</reference>
<dbReference type="InterPro" id="IPR015424">
    <property type="entry name" value="PyrdxlP-dep_Trfase"/>
</dbReference>
<dbReference type="EMBL" id="OBQC01000009">
    <property type="protein sequence ID" value="SOC41244.1"/>
    <property type="molecule type" value="Genomic_DNA"/>
</dbReference>
<dbReference type="Proteomes" id="UP000219252">
    <property type="component" value="Unassembled WGS sequence"/>
</dbReference>
<comment type="cofactor">
    <cofactor evidence="1">
        <name>pyridoxal 5'-phosphate</name>
        <dbReference type="ChEBI" id="CHEBI:597326"/>
    </cofactor>
</comment>
<dbReference type="EC" id="4.4.1.13" evidence="2"/>
<evidence type="ECO:0000256" key="3">
    <source>
        <dbReference type="ARBA" id="ARBA00022898"/>
    </source>
</evidence>
<dbReference type="GO" id="GO:0047804">
    <property type="term" value="F:cysteine-S-conjugate beta-lyase activity"/>
    <property type="evidence" value="ECO:0007669"/>
    <property type="project" value="UniProtKB-EC"/>
</dbReference>
<dbReference type="CDD" id="cd00609">
    <property type="entry name" value="AAT_like"/>
    <property type="match status" value="1"/>
</dbReference>
<dbReference type="PANTHER" id="PTHR43525:SF1">
    <property type="entry name" value="PROTEIN MALY"/>
    <property type="match status" value="1"/>
</dbReference>
<dbReference type="AlphaFoldDB" id="A0A285UH43"/>
<dbReference type="GO" id="GO:0030170">
    <property type="term" value="F:pyridoxal phosphate binding"/>
    <property type="evidence" value="ECO:0007669"/>
    <property type="project" value="InterPro"/>
</dbReference>
<evidence type="ECO:0000313" key="8">
    <source>
        <dbReference type="Proteomes" id="UP000219252"/>
    </source>
</evidence>
<dbReference type="InterPro" id="IPR015422">
    <property type="entry name" value="PyrdxlP-dep_Trfase_small"/>
</dbReference>
<dbReference type="SUPFAM" id="SSF53383">
    <property type="entry name" value="PLP-dependent transferases"/>
    <property type="match status" value="1"/>
</dbReference>
<evidence type="ECO:0000256" key="5">
    <source>
        <dbReference type="ARBA" id="ARBA00037974"/>
    </source>
</evidence>
<dbReference type="InterPro" id="IPR004839">
    <property type="entry name" value="Aminotransferase_I/II_large"/>
</dbReference>
<accession>A0A285UH43</accession>
<evidence type="ECO:0000313" key="7">
    <source>
        <dbReference type="EMBL" id="SOC41244.1"/>
    </source>
</evidence>
<name>A0A285UH43_9BACL</name>
<proteinExistence type="inferred from homology"/>
<dbReference type="NCBIfam" id="TIGR04350">
    <property type="entry name" value="C_S_lyase_PatB"/>
    <property type="match status" value="1"/>
</dbReference>
<dbReference type="InterPro" id="IPR051798">
    <property type="entry name" value="Class-II_PLP-Dep_Aminotrans"/>
</dbReference>
<organism evidence="7 8">
    <name type="scientific">Ureibacillus acetophenoni</name>
    <dbReference type="NCBI Taxonomy" id="614649"/>
    <lineage>
        <taxon>Bacteria</taxon>
        <taxon>Bacillati</taxon>
        <taxon>Bacillota</taxon>
        <taxon>Bacilli</taxon>
        <taxon>Bacillales</taxon>
        <taxon>Caryophanaceae</taxon>
        <taxon>Ureibacillus</taxon>
    </lineage>
</organism>
<keyword evidence="4 7" id="KW-0456">Lyase</keyword>
<sequence length="395" mass="44800">MIDLNFDVLHDRRNTHSLKWDQFKDRIKAKYNVHDADDILPMWVADMDFAIPQVITDAIKERLDHPIFGYSYVSDACKQAINDWHEKRYNWSIDPKSILFHQGVVPAIATIIETFTEPGDKIGISTPVYPAFFNIPKAQKREVITCDLVDSENGYEYDFVALEETFKSGIKVYILCSPHNPGGVVWSQNDLEKLVQLCIKYDVLLISDEIHADIVFDGYKHIPTLTIKDADKAKIVTCIAPTKTFNIAGIHAAMMVVPNDSLRIKLTQNLQAHGLGEINLLASAGVQAAYEKGEDWLEAMTQYISKNMDYVVEELNKLDGISVTKPNATYLVWIDYRKTGISEDEMMQRLLVKGRLAIEPGTKYEEAGRGYLRMNVACPFETVKDGVERFKKALS</sequence>
<keyword evidence="3" id="KW-0663">Pyridoxal phosphate</keyword>
<dbReference type="Gene3D" id="3.90.1150.10">
    <property type="entry name" value="Aspartate Aminotransferase, domain 1"/>
    <property type="match status" value="1"/>
</dbReference>